<dbReference type="InterPro" id="IPR019775">
    <property type="entry name" value="WD40_repeat_CS"/>
</dbReference>
<dbReference type="InterPro" id="IPR015943">
    <property type="entry name" value="WD40/YVTN_repeat-like_dom_sf"/>
</dbReference>
<dbReference type="OrthoDB" id="1935146at2759"/>
<feature type="repeat" description="WD" evidence="3">
    <location>
        <begin position="958"/>
        <end position="983"/>
    </location>
</feature>
<evidence type="ECO:0000256" key="3">
    <source>
        <dbReference type="PROSITE-ProRule" id="PRU00221"/>
    </source>
</evidence>
<dbReference type="Proteomes" id="UP000054549">
    <property type="component" value="Unassembled WGS sequence"/>
</dbReference>
<sequence>MLQGHERGASPGDGRLGYNSGKSRMYVLSGLAGIGKSTVAYTIASRAADLNLLGASYFFSRDETDRKNAKRFFTTIAYQLYVYNATFAKAIGDMLLTDRGSAATTKDPEEQLQILIVEPLRNILQSRARPILIVVDALDECDDDDGISVLTGLSQLVRNLSSFKVILTTRPQAHLDRFIGSQDRHKIFRLQDIEDKVVNDDIRLYLKHSLSQKQVREQLQDPEEDWCASDAQIESLVRVAGKLFIIAATSVRFILDRFASDPEARMQQLLCAFAQDRTPFKDLSHFYTTILRSAVPANCDDATLVERYQVVVGIIMLVQIPLPIATLALLINVIVKQIRIVVRKLQSVILLGSDDIPRIYHKSFRDYITDSERCQEVDLLIDPRIRQTQITICCLRIMDEHLEYYILGLGDPARFMSNKDGQANDGISDEKLQEMIPLTLQYACTYWTEHLNGANIEDPSLIKELQNFADVHMLHWFEVLSLIEKLDSAHRAIRVVLKLLSDLCQLLSDGLRFISKFYETIKRSALHTYYSALTFTPTDSIFYRRYINGASHNIGHVIGLDKWDALVANLDHGERVEGVQFSLDNTMFTSWSKEGDRFKGVLKVWDAATGIPISTIRGSRFAIASDFSTVASFKGNTIMLYNVNGSKPDATFTTRAEIFGVAISSESSRIAATSSDGTLCLWDSRNGKLIGSFSESAGDFPDRDRNRLQFSTTGARLVYESATRVAKLRNGIDGRFIANLDSRSDEFAFSGDGSQIATLSSSGLKLWSCEGGELVGIAEVAIHYMLAISANGSFLVTGGYGTVKLWSGNSGNLLLLIEVLDLGYGADPFSIVFSPDDTLAIATRLGIQIYNVKSNSFISTLSFASQLGSPLAFSPDRSHLTAGNNDGTVYLWDIRGIESSGPSSNKQASGPVTALALSRDCSRVACGFWDGATELWETDGLAKRQIAAHSHDYPWDRVMTLGFSPDGRRFASGSRNATIKLWDGEDGTLRGAPQYRVGMTPACLYAVEVSNSVLAAATNYGVILWDLQTLHHIHTFERDFETPLSFSFSDNGALLAATLRDTATSQIIVFNVANHTNIAMFQFPFRSIRETTFLPGNSQLVVKLYNNDFFTFDLTLDKEVTQRPTIKHFMNLHNMSPWYDFPIQLDTAGEQLGVLFAEHDDPVPVLWIPRELHAREWAHGRSMIAFGCEDGSVVLLRLPTSHIV</sequence>
<gene>
    <name evidence="5" type="ORF">M378DRAFT_287582</name>
</gene>
<dbReference type="InterPro" id="IPR001680">
    <property type="entry name" value="WD40_rpt"/>
</dbReference>
<evidence type="ECO:0000259" key="4">
    <source>
        <dbReference type="PROSITE" id="PS50837"/>
    </source>
</evidence>
<dbReference type="SUPFAM" id="SSF50978">
    <property type="entry name" value="WD40 repeat-like"/>
    <property type="match status" value="1"/>
</dbReference>
<reference evidence="5 6" key="1">
    <citation type="submission" date="2014-04" db="EMBL/GenBank/DDBJ databases">
        <title>Evolutionary Origins and Diversification of the Mycorrhizal Mutualists.</title>
        <authorList>
            <consortium name="DOE Joint Genome Institute"/>
            <consortium name="Mycorrhizal Genomics Consortium"/>
            <person name="Kohler A."/>
            <person name="Kuo A."/>
            <person name="Nagy L.G."/>
            <person name="Floudas D."/>
            <person name="Copeland A."/>
            <person name="Barry K.W."/>
            <person name="Cichocki N."/>
            <person name="Veneault-Fourrey C."/>
            <person name="LaButti K."/>
            <person name="Lindquist E.A."/>
            <person name="Lipzen A."/>
            <person name="Lundell T."/>
            <person name="Morin E."/>
            <person name="Murat C."/>
            <person name="Riley R."/>
            <person name="Ohm R."/>
            <person name="Sun H."/>
            <person name="Tunlid A."/>
            <person name="Henrissat B."/>
            <person name="Grigoriev I.V."/>
            <person name="Hibbett D.S."/>
            <person name="Martin F."/>
        </authorList>
    </citation>
    <scope>NUCLEOTIDE SEQUENCE [LARGE SCALE GENOMIC DNA]</scope>
    <source>
        <strain evidence="5 6">Koide BX008</strain>
    </source>
</reference>
<dbReference type="InterPro" id="IPR056884">
    <property type="entry name" value="NPHP3-like_N"/>
</dbReference>
<organism evidence="5 6">
    <name type="scientific">Amanita muscaria (strain Koide BX008)</name>
    <dbReference type="NCBI Taxonomy" id="946122"/>
    <lineage>
        <taxon>Eukaryota</taxon>
        <taxon>Fungi</taxon>
        <taxon>Dikarya</taxon>
        <taxon>Basidiomycota</taxon>
        <taxon>Agaricomycotina</taxon>
        <taxon>Agaricomycetes</taxon>
        <taxon>Agaricomycetidae</taxon>
        <taxon>Agaricales</taxon>
        <taxon>Pluteineae</taxon>
        <taxon>Amanitaceae</taxon>
        <taxon>Amanita</taxon>
    </lineage>
</organism>
<dbReference type="PROSITE" id="PS50837">
    <property type="entry name" value="NACHT"/>
    <property type="match status" value="1"/>
</dbReference>
<dbReference type="SUPFAM" id="SSF52540">
    <property type="entry name" value="P-loop containing nucleoside triphosphate hydrolases"/>
    <property type="match status" value="1"/>
</dbReference>
<dbReference type="InterPro" id="IPR011047">
    <property type="entry name" value="Quinoprotein_ADH-like_sf"/>
</dbReference>
<dbReference type="Gene3D" id="3.40.50.300">
    <property type="entry name" value="P-loop containing nucleotide triphosphate hydrolases"/>
    <property type="match status" value="1"/>
</dbReference>
<dbReference type="EMBL" id="KN818326">
    <property type="protein sequence ID" value="KIL58914.1"/>
    <property type="molecule type" value="Genomic_DNA"/>
</dbReference>
<dbReference type="InterPro" id="IPR027417">
    <property type="entry name" value="P-loop_NTPase"/>
</dbReference>
<dbReference type="PANTHER" id="PTHR19848">
    <property type="entry name" value="WD40 REPEAT PROTEIN"/>
    <property type="match status" value="1"/>
</dbReference>
<feature type="repeat" description="WD" evidence="3">
    <location>
        <begin position="651"/>
        <end position="692"/>
    </location>
</feature>
<dbReference type="PROSITE" id="PS50294">
    <property type="entry name" value="WD_REPEATS_REGION"/>
    <property type="match status" value="1"/>
</dbReference>
<dbReference type="InterPro" id="IPR036322">
    <property type="entry name" value="WD40_repeat_dom_sf"/>
</dbReference>
<dbReference type="Gene3D" id="2.130.10.10">
    <property type="entry name" value="YVTN repeat-like/Quinoprotein amine dehydrogenase"/>
    <property type="match status" value="3"/>
</dbReference>
<dbReference type="PROSITE" id="PS50082">
    <property type="entry name" value="WD_REPEATS_2"/>
    <property type="match status" value="3"/>
</dbReference>
<dbReference type="PROSITE" id="PS00678">
    <property type="entry name" value="WD_REPEATS_1"/>
    <property type="match status" value="2"/>
</dbReference>
<accession>A0A0C2SXP8</accession>
<dbReference type="InParanoid" id="A0A0C2SXP8"/>
<protein>
    <recommendedName>
        <fullName evidence="4">NACHT domain-containing protein</fullName>
    </recommendedName>
</protein>
<dbReference type="Pfam" id="PF24883">
    <property type="entry name" value="NPHP3_N"/>
    <property type="match status" value="1"/>
</dbReference>
<dbReference type="AlphaFoldDB" id="A0A0C2SXP8"/>
<keyword evidence="2" id="KW-0677">Repeat</keyword>
<evidence type="ECO:0000313" key="6">
    <source>
        <dbReference type="Proteomes" id="UP000054549"/>
    </source>
</evidence>
<dbReference type="InterPro" id="IPR007111">
    <property type="entry name" value="NACHT_NTPase"/>
</dbReference>
<evidence type="ECO:0000313" key="5">
    <source>
        <dbReference type="EMBL" id="KIL58914.1"/>
    </source>
</evidence>
<feature type="repeat" description="WD" evidence="3">
    <location>
        <begin position="871"/>
        <end position="895"/>
    </location>
</feature>
<dbReference type="SUPFAM" id="SSF50998">
    <property type="entry name" value="Quinoprotein alcohol dehydrogenase-like"/>
    <property type="match status" value="1"/>
</dbReference>
<dbReference type="PANTHER" id="PTHR19848:SF8">
    <property type="entry name" value="F-BOX AND WD REPEAT DOMAIN CONTAINING 7"/>
    <property type="match status" value="1"/>
</dbReference>
<keyword evidence="1 3" id="KW-0853">WD repeat</keyword>
<feature type="domain" description="NACHT" evidence="4">
    <location>
        <begin position="24"/>
        <end position="176"/>
    </location>
</feature>
<keyword evidence="6" id="KW-1185">Reference proteome</keyword>
<proteinExistence type="predicted"/>
<dbReference type="SMART" id="SM00320">
    <property type="entry name" value="WD40"/>
    <property type="match status" value="8"/>
</dbReference>
<name>A0A0C2SXP8_AMAMK</name>
<dbReference type="Pfam" id="PF00400">
    <property type="entry name" value="WD40"/>
    <property type="match status" value="4"/>
</dbReference>
<dbReference type="STRING" id="946122.A0A0C2SXP8"/>
<evidence type="ECO:0000256" key="1">
    <source>
        <dbReference type="ARBA" id="ARBA00022574"/>
    </source>
</evidence>
<evidence type="ECO:0000256" key="2">
    <source>
        <dbReference type="ARBA" id="ARBA00022737"/>
    </source>
</evidence>
<dbReference type="HOGENOM" id="CLU_000288_6_19_1"/>